<dbReference type="GO" id="GO:0005506">
    <property type="term" value="F:iron ion binding"/>
    <property type="evidence" value="ECO:0007669"/>
    <property type="project" value="InterPro"/>
</dbReference>
<evidence type="ECO:0000313" key="10">
    <source>
        <dbReference type="Proteomes" id="UP001165740"/>
    </source>
</evidence>
<evidence type="ECO:0000256" key="1">
    <source>
        <dbReference type="ARBA" id="ARBA00001971"/>
    </source>
</evidence>
<evidence type="ECO:0000256" key="6">
    <source>
        <dbReference type="ARBA" id="ARBA00023004"/>
    </source>
</evidence>
<proteinExistence type="inferred from homology"/>
<dbReference type="GO" id="GO:0016705">
    <property type="term" value="F:oxidoreductase activity, acting on paired donors, with incorporation or reduction of molecular oxygen"/>
    <property type="evidence" value="ECO:0007669"/>
    <property type="project" value="InterPro"/>
</dbReference>
<keyword evidence="7 9" id="KW-0503">Monooxygenase</keyword>
<reference evidence="11" key="1">
    <citation type="submission" date="2025-08" db="UniProtKB">
        <authorList>
            <consortium name="RefSeq"/>
        </authorList>
    </citation>
    <scope>IDENTIFICATION</scope>
</reference>
<dbReference type="SUPFAM" id="SSF48264">
    <property type="entry name" value="Cytochrome P450"/>
    <property type="match status" value="1"/>
</dbReference>
<protein>
    <submittedName>
        <fullName evidence="11">Cytochrome P450 10-like isoform X3</fullName>
    </submittedName>
</protein>
<dbReference type="InterPro" id="IPR001128">
    <property type="entry name" value="Cyt_P450"/>
</dbReference>
<dbReference type="PRINTS" id="PR00463">
    <property type="entry name" value="EP450I"/>
</dbReference>
<keyword evidence="4 8" id="KW-0479">Metal-binding</keyword>
<dbReference type="GeneID" id="106064976"/>
<dbReference type="PANTHER" id="PTHR24279:SF120">
    <property type="entry name" value="CYTOCHROME P450"/>
    <property type="match status" value="1"/>
</dbReference>
<keyword evidence="5 9" id="KW-0560">Oxidoreductase</keyword>
<gene>
    <name evidence="11" type="primary">LOC106064976</name>
</gene>
<dbReference type="InterPro" id="IPR017972">
    <property type="entry name" value="Cyt_P450_CS"/>
</dbReference>
<dbReference type="GO" id="GO:0004497">
    <property type="term" value="F:monooxygenase activity"/>
    <property type="evidence" value="ECO:0007669"/>
    <property type="project" value="UniProtKB-KW"/>
</dbReference>
<keyword evidence="3 8" id="KW-0349">Heme</keyword>
<name>A0A9W3AIB3_BIOGL</name>
<dbReference type="PROSITE" id="PS00086">
    <property type="entry name" value="CYTOCHROME_P450"/>
    <property type="match status" value="1"/>
</dbReference>
<dbReference type="GO" id="GO:0020037">
    <property type="term" value="F:heme binding"/>
    <property type="evidence" value="ECO:0007669"/>
    <property type="project" value="InterPro"/>
</dbReference>
<feature type="binding site" description="axial binding residue" evidence="8">
    <location>
        <position position="409"/>
    </location>
    <ligand>
        <name>heme</name>
        <dbReference type="ChEBI" id="CHEBI:30413"/>
    </ligand>
    <ligandPart>
        <name>Fe</name>
        <dbReference type="ChEBI" id="CHEBI:18248"/>
    </ligandPart>
</feature>
<comment type="cofactor">
    <cofactor evidence="1 8">
        <name>heme</name>
        <dbReference type="ChEBI" id="CHEBI:30413"/>
    </cofactor>
</comment>
<sequence>MFQVIKISSQTAIHQTDATLGIVKRYWTPKKITSEHTLQNLILADDQLSRHTSQCPVRDYVSQVTQITEDSTPMVKILPFSKVPGPRGLPVIGTLFEYLKKDGLKFNKMFEVYRQRALEYGNIFKERVGPMHHVVISCPVEYSKVINAEGKYPVRIQMLPIAHYRKLRGLDLGLVNAQGEEWYKTRTIVSKKMLKLSEVLRFSEEMGQVADDFVTRLDTATNSLGEVPGLEYELFKWTLESIGTFLFEERIGCLGDKPTPIAHSFLENVEGFFRTLQPLLFDVPVYRVWPTDTWRQFEHYADNIMSIGTFLVHKSLEESASSSAFINYLANDCHMATQEITGLVVDLLSAAVETNHIQANLYGMYHDSSLFPKPESFLPERWMKTSDVQMDPIVKSTSQLVWGHGARMCIGRRIAEQEMHIVLSKIVEKFQLSYQHDDLEPVLSTMMVPDRPVKIKFTARH</sequence>
<evidence type="ECO:0000256" key="9">
    <source>
        <dbReference type="RuleBase" id="RU000461"/>
    </source>
</evidence>
<dbReference type="AlphaFoldDB" id="A0A9W3AIB3"/>
<dbReference type="InterPro" id="IPR036396">
    <property type="entry name" value="Cyt_P450_sf"/>
</dbReference>
<keyword evidence="10" id="KW-1185">Reference proteome</keyword>
<evidence type="ECO:0000256" key="2">
    <source>
        <dbReference type="ARBA" id="ARBA00010617"/>
    </source>
</evidence>
<dbReference type="InterPro" id="IPR050479">
    <property type="entry name" value="CYP11_CYP27_families"/>
</dbReference>
<dbReference type="Gene3D" id="1.10.630.10">
    <property type="entry name" value="Cytochrome P450"/>
    <property type="match status" value="2"/>
</dbReference>
<dbReference type="RefSeq" id="XP_055887015.1">
    <property type="nucleotide sequence ID" value="XM_056031040.1"/>
</dbReference>
<comment type="similarity">
    <text evidence="2 9">Belongs to the cytochrome P450 family.</text>
</comment>
<dbReference type="InterPro" id="IPR002401">
    <property type="entry name" value="Cyt_P450_E_grp-I"/>
</dbReference>
<evidence type="ECO:0000256" key="7">
    <source>
        <dbReference type="ARBA" id="ARBA00023033"/>
    </source>
</evidence>
<dbReference type="Proteomes" id="UP001165740">
    <property type="component" value="Chromosome 5"/>
</dbReference>
<evidence type="ECO:0000256" key="3">
    <source>
        <dbReference type="ARBA" id="ARBA00022617"/>
    </source>
</evidence>
<dbReference type="PANTHER" id="PTHR24279">
    <property type="entry name" value="CYTOCHROME P450"/>
    <property type="match status" value="1"/>
</dbReference>
<evidence type="ECO:0000256" key="4">
    <source>
        <dbReference type="ARBA" id="ARBA00022723"/>
    </source>
</evidence>
<organism evidence="10 11">
    <name type="scientific">Biomphalaria glabrata</name>
    <name type="common">Bloodfluke planorb</name>
    <name type="synonym">Freshwater snail</name>
    <dbReference type="NCBI Taxonomy" id="6526"/>
    <lineage>
        <taxon>Eukaryota</taxon>
        <taxon>Metazoa</taxon>
        <taxon>Spiralia</taxon>
        <taxon>Lophotrochozoa</taxon>
        <taxon>Mollusca</taxon>
        <taxon>Gastropoda</taxon>
        <taxon>Heterobranchia</taxon>
        <taxon>Euthyneura</taxon>
        <taxon>Panpulmonata</taxon>
        <taxon>Hygrophila</taxon>
        <taxon>Lymnaeoidea</taxon>
        <taxon>Planorbidae</taxon>
        <taxon>Biomphalaria</taxon>
    </lineage>
</organism>
<evidence type="ECO:0000256" key="5">
    <source>
        <dbReference type="ARBA" id="ARBA00023002"/>
    </source>
</evidence>
<evidence type="ECO:0000256" key="8">
    <source>
        <dbReference type="PIRSR" id="PIRSR602401-1"/>
    </source>
</evidence>
<evidence type="ECO:0000313" key="11">
    <source>
        <dbReference type="RefSeq" id="XP_055887015.1"/>
    </source>
</evidence>
<accession>A0A9W3AIB3</accession>
<keyword evidence="6 8" id="KW-0408">Iron</keyword>
<dbReference type="Pfam" id="PF00067">
    <property type="entry name" value="p450"/>
    <property type="match status" value="2"/>
</dbReference>